<evidence type="ECO:0000313" key="1">
    <source>
        <dbReference type="EMBL" id="GIH78365.1"/>
    </source>
</evidence>
<dbReference type="EMBL" id="BOOH01000039">
    <property type="protein sequence ID" value="GIH78365.1"/>
    <property type="molecule type" value="Genomic_DNA"/>
</dbReference>
<dbReference type="RefSeq" id="WP_203892877.1">
    <property type="nucleotide sequence ID" value="NZ_BOOH01000039.1"/>
</dbReference>
<reference evidence="1 2" key="1">
    <citation type="submission" date="2021-01" db="EMBL/GenBank/DDBJ databases">
        <title>Whole genome shotgun sequence of Planobispora longispora NBRC 13918.</title>
        <authorList>
            <person name="Komaki H."/>
            <person name="Tamura T."/>
        </authorList>
    </citation>
    <scope>NUCLEOTIDE SEQUENCE [LARGE SCALE GENOMIC DNA]</scope>
    <source>
        <strain evidence="1 2">NBRC 13918</strain>
    </source>
</reference>
<comment type="caution">
    <text evidence="1">The sequence shown here is derived from an EMBL/GenBank/DDBJ whole genome shotgun (WGS) entry which is preliminary data.</text>
</comment>
<organism evidence="1 2">
    <name type="scientific">Planobispora longispora</name>
    <dbReference type="NCBI Taxonomy" id="28887"/>
    <lineage>
        <taxon>Bacteria</taxon>
        <taxon>Bacillati</taxon>
        <taxon>Actinomycetota</taxon>
        <taxon>Actinomycetes</taxon>
        <taxon>Streptosporangiales</taxon>
        <taxon>Streptosporangiaceae</taxon>
        <taxon>Planobispora</taxon>
    </lineage>
</organism>
<name>A0A8J3W734_9ACTN</name>
<sequence>MTSHDQQEQFIHLVRLGRDLRDLGVGTALVLPAAGQPVLEVISTGRARVRITATRHGRDWLFTWRPWWARCWRRSEQVWAEARNAADIIAAVAIA</sequence>
<evidence type="ECO:0000313" key="2">
    <source>
        <dbReference type="Proteomes" id="UP000616724"/>
    </source>
</evidence>
<protein>
    <submittedName>
        <fullName evidence="1">Uncharacterized protein</fullName>
    </submittedName>
</protein>
<accession>A0A8J3W734</accession>
<dbReference type="Proteomes" id="UP000616724">
    <property type="component" value="Unassembled WGS sequence"/>
</dbReference>
<proteinExistence type="predicted"/>
<keyword evidence="2" id="KW-1185">Reference proteome</keyword>
<gene>
    <name evidence="1" type="ORF">Plo01_47940</name>
</gene>
<dbReference type="AlphaFoldDB" id="A0A8J3W734"/>